<comment type="caution">
    <text evidence="1">The sequence shown here is derived from an EMBL/GenBank/DDBJ whole genome shotgun (WGS) entry which is preliminary data.</text>
</comment>
<feature type="non-terminal residue" evidence="1">
    <location>
        <position position="165"/>
    </location>
</feature>
<name>A0A813IM91_POLGL</name>
<organism evidence="1 2">
    <name type="scientific">Polarella glacialis</name>
    <name type="common">Dinoflagellate</name>
    <dbReference type="NCBI Taxonomy" id="89957"/>
    <lineage>
        <taxon>Eukaryota</taxon>
        <taxon>Sar</taxon>
        <taxon>Alveolata</taxon>
        <taxon>Dinophyceae</taxon>
        <taxon>Suessiales</taxon>
        <taxon>Suessiaceae</taxon>
        <taxon>Polarella</taxon>
    </lineage>
</organism>
<proteinExistence type="predicted"/>
<reference evidence="1" key="1">
    <citation type="submission" date="2021-02" db="EMBL/GenBank/DDBJ databases">
        <authorList>
            <person name="Dougan E. K."/>
            <person name="Rhodes N."/>
            <person name="Thang M."/>
            <person name="Chan C."/>
        </authorList>
    </citation>
    <scope>NUCLEOTIDE SEQUENCE</scope>
</reference>
<sequence>DPWVLVSSIDSGAVQEYNSKLPGGSEERIKVGDAIAKVDGVDGKDMVGALKRKGAKDVELQIRRTHLPSYLSWIRSSARPGPVESVLTAPGFKRWSAVTSQLSGVGLGLWLLSGYPVASLPGYYFSLSAAVAFKVTRCCHDEKVPAGVAHCYRGVTDEPQIILEK</sequence>
<protein>
    <recommendedName>
        <fullName evidence="3">PDZ domain-containing protein</fullName>
    </recommendedName>
</protein>
<dbReference type="Proteomes" id="UP000626109">
    <property type="component" value="Unassembled WGS sequence"/>
</dbReference>
<accession>A0A813IM91</accession>
<evidence type="ECO:0000313" key="1">
    <source>
        <dbReference type="EMBL" id="CAE8656008.1"/>
    </source>
</evidence>
<evidence type="ECO:0000313" key="2">
    <source>
        <dbReference type="Proteomes" id="UP000626109"/>
    </source>
</evidence>
<gene>
    <name evidence="1" type="ORF">PGLA2088_LOCUS11940</name>
</gene>
<dbReference type="AlphaFoldDB" id="A0A813IM91"/>
<evidence type="ECO:0008006" key="3">
    <source>
        <dbReference type="Google" id="ProtNLM"/>
    </source>
</evidence>
<feature type="non-terminal residue" evidence="1">
    <location>
        <position position="1"/>
    </location>
</feature>
<dbReference type="EMBL" id="CAJNNW010013944">
    <property type="protein sequence ID" value="CAE8656008.1"/>
    <property type="molecule type" value="Genomic_DNA"/>
</dbReference>